<dbReference type="PROSITE" id="PS50119">
    <property type="entry name" value="ZF_BBOX"/>
    <property type="match status" value="1"/>
</dbReference>
<feature type="non-terminal residue" evidence="7">
    <location>
        <position position="290"/>
    </location>
</feature>
<reference evidence="7" key="1">
    <citation type="submission" date="2022-11" db="EMBL/GenBank/DDBJ databases">
        <title>Centuries of genome instability and evolution in soft-shell clam transmissible cancer (bioRxiv).</title>
        <authorList>
            <person name="Hart S.F.M."/>
            <person name="Yonemitsu M.A."/>
            <person name="Giersch R.M."/>
            <person name="Beal B.F."/>
            <person name="Arriagada G."/>
            <person name="Davis B.W."/>
            <person name="Ostrander E.A."/>
            <person name="Goff S.P."/>
            <person name="Metzger M.J."/>
        </authorList>
    </citation>
    <scope>NUCLEOTIDE SEQUENCE</scope>
    <source>
        <strain evidence="7">MELC-2E11</strain>
        <tissue evidence="7">Siphon/mantle</tissue>
    </source>
</reference>
<dbReference type="InterPro" id="IPR000315">
    <property type="entry name" value="Znf_B-box"/>
</dbReference>
<proteinExistence type="predicted"/>
<dbReference type="Proteomes" id="UP001164746">
    <property type="component" value="Chromosome 2"/>
</dbReference>
<accession>A0ABY7DHZ8</accession>
<feature type="coiled-coil region" evidence="5">
    <location>
        <begin position="133"/>
        <end position="186"/>
    </location>
</feature>
<evidence type="ECO:0000256" key="1">
    <source>
        <dbReference type="ARBA" id="ARBA00022723"/>
    </source>
</evidence>
<keyword evidence="1" id="KW-0479">Metal-binding</keyword>
<keyword evidence="3" id="KW-0862">Zinc</keyword>
<gene>
    <name evidence="7" type="ORF">MAR_029020</name>
</gene>
<protein>
    <recommendedName>
        <fullName evidence="6">B box-type domain-containing protein</fullName>
    </recommendedName>
</protein>
<evidence type="ECO:0000313" key="8">
    <source>
        <dbReference type="Proteomes" id="UP001164746"/>
    </source>
</evidence>
<evidence type="ECO:0000313" key="7">
    <source>
        <dbReference type="EMBL" id="WAQ96330.1"/>
    </source>
</evidence>
<organism evidence="7 8">
    <name type="scientific">Mya arenaria</name>
    <name type="common">Soft-shell clam</name>
    <dbReference type="NCBI Taxonomy" id="6604"/>
    <lineage>
        <taxon>Eukaryota</taxon>
        <taxon>Metazoa</taxon>
        <taxon>Spiralia</taxon>
        <taxon>Lophotrochozoa</taxon>
        <taxon>Mollusca</taxon>
        <taxon>Bivalvia</taxon>
        <taxon>Autobranchia</taxon>
        <taxon>Heteroconchia</taxon>
        <taxon>Euheterodonta</taxon>
        <taxon>Imparidentia</taxon>
        <taxon>Neoheterodontei</taxon>
        <taxon>Myida</taxon>
        <taxon>Myoidea</taxon>
        <taxon>Myidae</taxon>
        <taxon>Mya</taxon>
    </lineage>
</organism>
<keyword evidence="2 4" id="KW-0863">Zinc-finger</keyword>
<sequence length="290" mass="33375">MDPGSSSISKGSDLIHDYSCSKCEESDLNTEAQLFCPECEHYLCDKCVRIHGEYFKKHVVYGRGDIQKWERFSMDRCDQHGYKLEVHCDDHQELCCHTCVALNHRLCSSISHLPELARGFLEKAEFKQLPEAVDKMRSRLDELKNAAKMKDQASLKDSYKNILAEIKALRKEFDQILDKLEQKTVEQLDSMMTDSENGLKNDIETCSHMSDLLKTMMDKLKQITGKNQETNCYVGHRKCQTKLIEAKNLVHEIQGKPEEALCFTSDSSIMPFFRNLHMFGTTERVSSMAK</sequence>
<dbReference type="InterPro" id="IPR017907">
    <property type="entry name" value="Znf_RING_CS"/>
</dbReference>
<dbReference type="InterPro" id="IPR047153">
    <property type="entry name" value="TRIM45/56/19-like"/>
</dbReference>
<dbReference type="PANTHER" id="PTHR25462">
    <property type="entry name" value="BONUS, ISOFORM C-RELATED"/>
    <property type="match status" value="1"/>
</dbReference>
<keyword evidence="5" id="KW-0175">Coiled coil</keyword>
<keyword evidence="8" id="KW-1185">Reference proteome</keyword>
<evidence type="ECO:0000256" key="4">
    <source>
        <dbReference type="PROSITE-ProRule" id="PRU00024"/>
    </source>
</evidence>
<dbReference type="PROSITE" id="PS00518">
    <property type="entry name" value="ZF_RING_1"/>
    <property type="match status" value="1"/>
</dbReference>
<dbReference type="Gene3D" id="3.30.160.60">
    <property type="entry name" value="Classic Zinc Finger"/>
    <property type="match status" value="1"/>
</dbReference>
<evidence type="ECO:0000259" key="6">
    <source>
        <dbReference type="PROSITE" id="PS50119"/>
    </source>
</evidence>
<evidence type="ECO:0000256" key="2">
    <source>
        <dbReference type="ARBA" id="ARBA00022771"/>
    </source>
</evidence>
<dbReference type="EMBL" id="CP111013">
    <property type="protein sequence ID" value="WAQ96330.1"/>
    <property type="molecule type" value="Genomic_DNA"/>
</dbReference>
<evidence type="ECO:0000256" key="3">
    <source>
        <dbReference type="ARBA" id="ARBA00022833"/>
    </source>
</evidence>
<name>A0ABY7DHZ8_MYAAR</name>
<evidence type="ECO:0000256" key="5">
    <source>
        <dbReference type="SAM" id="Coils"/>
    </source>
</evidence>
<feature type="domain" description="B box-type" evidence="6">
    <location>
        <begin position="20"/>
        <end position="58"/>
    </location>
</feature>
<dbReference type="PANTHER" id="PTHR25462:SF296">
    <property type="entry name" value="MEIOTIC P26, ISOFORM F"/>
    <property type="match status" value="1"/>
</dbReference>